<dbReference type="InterPro" id="IPR050259">
    <property type="entry name" value="SDR"/>
</dbReference>
<dbReference type="SUPFAM" id="SSF51735">
    <property type="entry name" value="NAD(P)-binding Rossmann-fold domains"/>
    <property type="match status" value="1"/>
</dbReference>
<evidence type="ECO:0000256" key="1">
    <source>
        <dbReference type="ARBA" id="ARBA00006484"/>
    </source>
</evidence>
<keyword evidence="3" id="KW-1185">Reference proteome</keyword>
<comment type="similarity">
    <text evidence="1">Belongs to the short-chain dehydrogenases/reductases (SDR) family.</text>
</comment>
<dbReference type="RefSeq" id="WP_320507587.1">
    <property type="nucleotide sequence ID" value="NZ_JAXCLW010000002.1"/>
</dbReference>
<dbReference type="InterPro" id="IPR002347">
    <property type="entry name" value="SDR_fam"/>
</dbReference>
<organism evidence="2 3">
    <name type="scientific">Dongia soli</name>
    <dbReference type="NCBI Taxonomy" id="600628"/>
    <lineage>
        <taxon>Bacteria</taxon>
        <taxon>Pseudomonadati</taxon>
        <taxon>Pseudomonadota</taxon>
        <taxon>Alphaproteobacteria</taxon>
        <taxon>Rhodospirillales</taxon>
        <taxon>Dongiaceae</taxon>
        <taxon>Dongia</taxon>
    </lineage>
</organism>
<sequence length="255" mass="26980">MMSGQVALVTGAGSADGIGFATAKFLAEAGASVAITSTTDRIEDRLAELPVADEKKLSLVADLTRERQVERLVERVLKTYGRIDILVNNAGMIQTGERAKASRVHQISTAEWQRALDINMNTCFYVTRAVMPHMLRRKYGRIVNVASVTGPVVTFDRSAAYSAAKAAMVGFTRAAALEVGRKGITVNAVAPGWIQTASSSKMEIEAGKNTPLGRPGRAVEVAAVAAFLASESAGYVTGQMIVVDGGNVIQEHKGG</sequence>
<dbReference type="PANTHER" id="PTHR42879:SF2">
    <property type="entry name" value="3-OXOACYL-[ACYL-CARRIER-PROTEIN] REDUCTASE FABG"/>
    <property type="match status" value="1"/>
</dbReference>
<dbReference type="PROSITE" id="PS00061">
    <property type="entry name" value="ADH_SHORT"/>
    <property type="match status" value="1"/>
</dbReference>
<dbReference type="InterPro" id="IPR020904">
    <property type="entry name" value="Sc_DH/Rdtase_CS"/>
</dbReference>
<dbReference type="Gene3D" id="3.40.50.720">
    <property type="entry name" value="NAD(P)-binding Rossmann-like Domain"/>
    <property type="match status" value="1"/>
</dbReference>
<dbReference type="EMBL" id="JAXCLW010000002">
    <property type="protein sequence ID" value="MDY0882513.1"/>
    <property type="molecule type" value="Genomic_DNA"/>
</dbReference>
<accession>A0ABU5EAE9</accession>
<evidence type="ECO:0000313" key="2">
    <source>
        <dbReference type="EMBL" id="MDY0882513.1"/>
    </source>
</evidence>
<dbReference type="Proteomes" id="UP001279642">
    <property type="component" value="Unassembled WGS sequence"/>
</dbReference>
<comment type="caution">
    <text evidence="2">The sequence shown here is derived from an EMBL/GenBank/DDBJ whole genome shotgun (WGS) entry which is preliminary data.</text>
</comment>
<evidence type="ECO:0000313" key="3">
    <source>
        <dbReference type="Proteomes" id="UP001279642"/>
    </source>
</evidence>
<reference evidence="2 3" key="1">
    <citation type="journal article" date="2016" name="Antonie Van Leeuwenhoek">
        <title>Dongia soli sp. nov., isolated from soil from Dokdo, Korea.</title>
        <authorList>
            <person name="Kim D.U."/>
            <person name="Lee H."/>
            <person name="Kim H."/>
            <person name="Kim S.G."/>
            <person name="Ka J.O."/>
        </authorList>
    </citation>
    <scope>NUCLEOTIDE SEQUENCE [LARGE SCALE GENOMIC DNA]</scope>
    <source>
        <strain evidence="2 3">D78</strain>
    </source>
</reference>
<dbReference type="InterPro" id="IPR036291">
    <property type="entry name" value="NAD(P)-bd_dom_sf"/>
</dbReference>
<proteinExistence type="inferred from homology"/>
<name>A0ABU5EAE9_9PROT</name>
<dbReference type="PRINTS" id="PR00081">
    <property type="entry name" value="GDHRDH"/>
</dbReference>
<gene>
    <name evidence="2" type="ORF">SMD27_06640</name>
</gene>
<protein>
    <submittedName>
        <fullName evidence="2">SDR family NAD(P)-dependent oxidoreductase</fullName>
    </submittedName>
</protein>
<dbReference type="PANTHER" id="PTHR42879">
    <property type="entry name" value="3-OXOACYL-(ACYL-CARRIER-PROTEIN) REDUCTASE"/>
    <property type="match status" value="1"/>
</dbReference>
<dbReference type="Pfam" id="PF13561">
    <property type="entry name" value="adh_short_C2"/>
    <property type="match status" value="1"/>
</dbReference>
<dbReference type="PRINTS" id="PR00080">
    <property type="entry name" value="SDRFAMILY"/>
</dbReference>